<accession>A0A843UQ26</accession>
<comment type="caution">
    <text evidence="1">The sequence shown here is derived from an EMBL/GenBank/DDBJ whole genome shotgun (WGS) entry which is preliminary data.</text>
</comment>
<keyword evidence="2" id="KW-1185">Reference proteome</keyword>
<evidence type="ECO:0000313" key="2">
    <source>
        <dbReference type="Proteomes" id="UP000652761"/>
    </source>
</evidence>
<name>A0A843UQ26_COLES</name>
<evidence type="ECO:0000313" key="1">
    <source>
        <dbReference type="EMBL" id="MQL83870.1"/>
    </source>
</evidence>
<protein>
    <submittedName>
        <fullName evidence="1">Uncharacterized protein</fullName>
    </submittedName>
</protein>
<reference evidence="1" key="1">
    <citation type="submission" date="2017-07" db="EMBL/GenBank/DDBJ databases">
        <title>Taro Niue Genome Assembly and Annotation.</title>
        <authorList>
            <person name="Atibalentja N."/>
            <person name="Keating K."/>
            <person name="Fields C.J."/>
        </authorList>
    </citation>
    <scope>NUCLEOTIDE SEQUENCE</scope>
    <source>
        <strain evidence="1">Niue_2</strain>
        <tissue evidence="1">Leaf</tissue>
    </source>
</reference>
<dbReference type="EMBL" id="NMUH01000723">
    <property type="protein sequence ID" value="MQL83870.1"/>
    <property type="molecule type" value="Genomic_DNA"/>
</dbReference>
<dbReference type="AlphaFoldDB" id="A0A843UQ26"/>
<gene>
    <name evidence="1" type="ORF">Taro_016354</name>
</gene>
<dbReference type="Proteomes" id="UP000652761">
    <property type="component" value="Unassembled WGS sequence"/>
</dbReference>
<sequence length="60" mass="6250">MLVINRPGYDTLSAACSEAKKLGVPALKIVPGVPVKMKVQGEHVSVQSTKHGKNPAAQGL</sequence>
<proteinExistence type="predicted"/>
<organism evidence="1 2">
    <name type="scientific">Colocasia esculenta</name>
    <name type="common">Wild taro</name>
    <name type="synonym">Arum esculentum</name>
    <dbReference type="NCBI Taxonomy" id="4460"/>
    <lineage>
        <taxon>Eukaryota</taxon>
        <taxon>Viridiplantae</taxon>
        <taxon>Streptophyta</taxon>
        <taxon>Embryophyta</taxon>
        <taxon>Tracheophyta</taxon>
        <taxon>Spermatophyta</taxon>
        <taxon>Magnoliopsida</taxon>
        <taxon>Liliopsida</taxon>
        <taxon>Araceae</taxon>
        <taxon>Aroideae</taxon>
        <taxon>Colocasieae</taxon>
        <taxon>Colocasia</taxon>
    </lineage>
</organism>